<evidence type="ECO:0000256" key="3">
    <source>
        <dbReference type="HAMAP-Rule" id="MF_00649"/>
    </source>
</evidence>
<feature type="binding site" evidence="3">
    <location>
        <position position="13"/>
    </location>
    <ligand>
        <name>Zn(2+)</name>
        <dbReference type="ChEBI" id="CHEBI:29105"/>
    </ligand>
</feature>
<dbReference type="PANTHER" id="PTHR36150:SF1">
    <property type="entry name" value="DNA GYRASE INHIBITOR YACG"/>
    <property type="match status" value="1"/>
</dbReference>
<dbReference type="InterPro" id="IPR013088">
    <property type="entry name" value="Znf_NHR/GATA"/>
</dbReference>
<sequence length="64" mass="6758">MSKPKKRPACPICGEPSNAKIKPFCSVKCADIDLGKWFSGAYVVPGEPVDPEALPPGSGEPDED</sequence>
<evidence type="ECO:0000313" key="4">
    <source>
        <dbReference type="EMBL" id="MEE2567117.1"/>
    </source>
</evidence>
<comment type="subunit">
    <text evidence="3">Interacts with GyrB.</text>
</comment>
<evidence type="ECO:0000313" key="5">
    <source>
        <dbReference type="Proteomes" id="UP001310692"/>
    </source>
</evidence>
<accession>A0ABU7LZW9</accession>
<keyword evidence="2 3" id="KW-0862">Zinc</keyword>
<dbReference type="Pfam" id="PF03884">
    <property type="entry name" value="YacG"/>
    <property type="match status" value="1"/>
</dbReference>
<dbReference type="EMBL" id="JAZDRO010000004">
    <property type="protein sequence ID" value="MEE2567117.1"/>
    <property type="molecule type" value="Genomic_DNA"/>
</dbReference>
<proteinExistence type="inferred from homology"/>
<evidence type="ECO:0000256" key="1">
    <source>
        <dbReference type="ARBA" id="ARBA00022723"/>
    </source>
</evidence>
<keyword evidence="5" id="KW-1185">Reference proteome</keyword>
<dbReference type="PANTHER" id="PTHR36150">
    <property type="entry name" value="DNA GYRASE INHIBITOR YACG"/>
    <property type="match status" value="1"/>
</dbReference>
<comment type="cofactor">
    <cofactor evidence="3">
        <name>Zn(2+)</name>
        <dbReference type="ChEBI" id="CHEBI:29105"/>
    </cofactor>
    <text evidence="3">Binds 1 zinc ion.</text>
</comment>
<dbReference type="InterPro" id="IPR005584">
    <property type="entry name" value="DNA_gyrase_inhibitor_YacG"/>
</dbReference>
<feature type="binding site" evidence="3">
    <location>
        <position position="25"/>
    </location>
    <ligand>
        <name>Zn(2+)</name>
        <dbReference type="ChEBI" id="CHEBI:29105"/>
    </ligand>
</feature>
<comment type="function">
    <text evidence="3">Inhibits all the catalytic activities of DNA gyrase by preventing its interaction with DNA. Acts by binding directly to the C-terminal domain of GyrB, which probably disrupts DNA binding by the gyrase.</text>
</comment>
<dbReference type="HAMAP" id="MF_00649">
    <property type="entry name" value="DNA_gyrase_inhibitor_YacG"/>
    <property type="match status" value="1"/>
</dbReference>
<evidence type="ECO:0000256" key="2">
    <source>
        <dbReference type="ARBA" id="ARBA00022833"/>
    </source>
</evidence>
<gene>
    <name evidence="3 4" type="primary">yacG</name>
    <name evidence="4" type="ORF">V0U35_10560</name>
</gene>
<dbReference type="SUPFAM" id="SSF57716">
    <property type="entry name" value="Glucocorticoid receptor-like (DNA-binding domain)"/>
    <property type="match status" value="1"/>
</dbReference>
<keyword evidence="1 3" id="KW-0479">Metal-binding</keyword>
<dbReference type="Proteomes" id="UP001310692">
    <property type="component" value="Unassembled WGS sequence"/>
</dbReference>
<dbReference type="Gene3D" id="3.30.50.10">
    <property type="entry name" value="Erythroid Transcription Factor GATA-1, subunit A"/>
    <property type="match status" value="1"/>
</dbReference>
<protein>
    <recommendedName>
        <fullName evidence="3">DNA gyrase inhibitor YacG</fullName>
    </recommendedName>
</protein>
<organism evidence="4 5">
    <name type="scientific">Hyphobacterium marinum</name>
    <dbReference type="NCBI Taxonomy" id="3116574"/>
    <lineage>
        <taxon>Bacteria</taxon>
        <taxon>Pseudomonadati</taxon>
        <taxon>Pseudomonadota</taxon>
        <taxon>Alphaproteobacteria</taxon>
        <taxon>Maricaulales</taxon>
        <taxon>Maricaulaceae</taxon>
        <taxon>Hyphobacterium</taxon>
    </lineage>
</organism>
<feature type="binding site" evidence="3">
    <location>
        <position position="29"/>
    </location>
    <ligand>
        <name>Zn(2+)</name>
        <dbReference type="ChEBI" id="CHEBI:29105"/>
    </ligand>
</feature>
<reference evidence="4 5" key="1">
    <citation type="submission" date="2024-01" db="EMBL/GenBank/DDBJ databases">
        <title>Hyphobacterium bacterium isolated from marine sediment.</title>
        <authorList>
            <person name="Zhao S."/>
        </authorList>
    </citation>
    <scope>NUCLEOTIDE SEQUENCE [LARGE SCALE GENOMIC DNA]</scope>
    <source>
        <strain evidence="4 5">Y60-23</strain>
    </source>
</reference>
<name>A0ABU7LZW9_9PROT</name>
<feature type="binding site" evidence="3">
    <location>
        <position position="10"/>
    </location>
    <ligand>
        <name>Zn(2+)</name>
        <dbReference type="ChEBI" id="CHEBI:29105"/>
    </ligand>
</feature>
<comment type="caution">
    <text evidence="4">The sequence shown here is derived from an EMBL/GenBank/DDBJ whole genome shotgun (WGS) entry which is preliminary data.</text>
</comment>
<dbReference type="RefSeq" id="WP_330196676.1">
    <property type="nucleotide sequence ID" value="NZ_JAZDRO010000004.1"/>
</dbReference>
<comment type="similarity">
    <text evidence="3">Belongs to the DNA gyrase inhibitor YacG family.</text>
</comment>